<dbReference type="InterPro" id="IPR026022">
    <property type="entry name" value="PhoU_dom"/>
</dbReference>
<reference evidence="4" key="1">
    <citation type="journal article" date="2019" name="Int. J. Syst. Evol. Microbiol.">
        <title>The Global Catalogue of Microorganisms (GCM) 10K type strain sequencing project: providing services to taxonomists for standard genome sequencing and annotation.</title>
        <authorList>
            <consortium name="The Broad Institute Genomics Platform"/>
            <consortium name="The Broad Institute Genome Sequencing Center for Infectious Disease"/>
            <person name="Wu L."/>
            <person name="Ma J."/>
        </authorList>
    </citation>
    <scope>NUCLEOTIDE SEQUENCE [LARGE SCALE GENOMIC DNA]</scope>
    <source>
        <strain evidence="4">CGMCC 1.3240</strain>
    </source>
</reference>
<gene>
    <name evidence="3" type="primary">phoU</name>
    <name evidence="3" type="ORF">ACFPYJ_06895</name>
</gene>
<dbReference type="EMBL" id="JBHSOW010000025">
    <property type="protein sequence ID" value="MFC5648857.1"/>
    <property type="molecule type" value="Genomic_DNA"/>
</dbReference>
<name>A0ABW0VV40_9BACL</name>
<comment type="caution">
    <text evidence="3">The sequence shown here is derived from an EMBL/GenBank/DDBJ whole genome shotgun (WGS) entry which is preliminary data.</text>
</comment>
<dbReference type="RefSeq" id="WP_379187353.1">
    <property type="nucleotide sequence ID" value="NZ_JBHSOW010000025.1"/>
</dbReference>
<proteinExistence type="inferred from homology"/>
<keyword evidence="4" id="KW-1185">Reference proteome</keyword>
<keyword evidence="1" id="KW-0592">Phosphate transport</keyword>
<feature type="domain" description="PhoU" evidence="2">
    <location>
        <begin position="19"/>
        <end position="105"/>
    </location>
</feature>
<accession>A0ABW0VV40</accession>
<keyword evidence="1" id="KW-0963">Cytoplasm</keyword>
<evidence type="ECO:0000313" key="3">
    <source>
        <dbReference type="EMBL" id="MFC5648857.1"/>
    </source>
</evidence>
<dbReference type="Pfam" id="PF01895">
    <property type="entry name" value="PhoU"/>
    <property type="match status" value="2"/>
</dbReference>
<dbReference type="NCBIfam" id="TIGR02135">
    <property type="entry name" value="phoU_full"/>
    <property type="match status" value="1"/>
</dbReference>
<comment type="subunit">
    <text evidence="1">Homodimer.</text>
</comment>
<comment type="function">
    <text evidence="1">Plays a role in the regulation of phosphate uptake.</text>
</comment>
<dbReference type="InterPro" id="IPR028366">
    <property type="entry name" value="PhoU"/>
</dbReference>
<dbReference type="Proteomes" id="UP001596047">
    <property type="component" value="Unassembled WGS sequence"/>
</dbReference>
<feature type="domain" description="PhoU" evidence="2">
    <location>
        <begin position="121"/>
        <end position="206"/>
    </location>
</feature>
<dbReference type="PIRSF" id="PIRSF003107">
    <property type="entry name" value="PhoU"/>
    <property type="match status" value="1"/>
</dbReference>
<dbReference type="Gene3D" id="1.20.58.220">
    <property type="entry name" value="Phosphate transport system protein phou homolog 2, domain 2"/>
    <property type="match status" value="1"/>
</dbReference>
<dbReference type="PANTHER" id="PTHR42930">
    <property type="entry name" value="PHOSPHATE-SPECIFIC TRANSPORT SYSTEM ACCESSORY PROTEIN PHOU"/>
    <property type="match status" value="1"/>
</dbReference>
<sequence length="219" mass="25056">MEHRSSLKKLLTDLHGKLDLMGERVQEAVIQSVQSLQNHDLTLAKILIENDEQVNRMENQILELVGVTIATQQPVTKDMRKILTAVRMANDLERMADLAIDVAKVTLRLDSEVAPELFEGIPEMSEITLKMIHGSMTSYDRGDIVLAKQMAELDHEVDRLYGQFLKRNYEYMVKQPNTITQGLQLCFVGRFLERIADHATNIGENVIYMVSNERHDLNH</sequence>
<organism evidence="3 4">
    <name type="scientific">Paenibacillus solisilvae</name>
    <dbReference type="NCBI Taxonomy" id="2486751"/>
    <lineage>
        <taxon>Bacteria</taxon>
        <taxon>Bacillati</taxon>
        <taxon>Bacillota</taxon>
        <taxon>Bacilli</taxon>
        <taxon>Bacillales</taxon>
        <taxon>Paenibacillaceae</taxon>
        <taxon>Paenibacillus</taxon>
    </lineage>
</organism>
<dbReference type="SUPFAM" id="SSF109755">
    <property type="entry name" value="PhoU-like"/>
    <property type="match status" value="1"/>
</dbReference>
<evidence type="ECO:0000256" key="1">
    <source>
        <dbReference type="PIRNR" id="PIRNR003107"/>
    </source>
</evidence>
<comment type="similarity">
    <text evidence="1">Belongs to the PhoU family.</text>
</comment>
<comment type="subcellular location">
    <subcellularLocation>
        <location evidence="1">Cytoplasm</location>
    </subcellularLocation>
</comment>
<evidence type="ECO:0000313" key="4">
    <source>
        <dbReference type="Proteomes" id="UP001596047"/>
    </source>
</evidence>
<dbReference type="InterPro" id="IPR038078">
    <property type="entry name" value="PhoU-like_sf"/>
</dbReference>
<evidence type="ECO:0000259" key="2">
    <source>
        <dbReference type="Pfam" id="PF01895"/>
    </source>
</evidence>
<keyword evidence="1" id="KW-0813">Transport</keyword>
<dbReference type="PANTHER" id="PTHR42930:SF3">
    <property type="entry name" value="PHOSPHATE-SPECIFIC TRANSPORT SYSTEM ACCESSORY PROTEIN PHOU"/>
    <property type="match status" value="1"/>
</dbReference>
<protein>
    <recommendedName>
        <fullName evidence="1">Phosphate-specific transport system accessory protein PhoU</fullName>
    </recommendedName>
</protein>